<gene>
    <name evidence="2" type="ORF">SPARVUS_LOCUS15698849</name>
</gene>
<protein>
    <submittedName>
        <fullName evidence="2">Uncharacterized protein</fullName>
    </submittedName>
</protein>
<feature type="non-terminal residue" evidence="2">
    <location>
        <position position="1"/>
    </location>
</feature>
<organism evidence="2 3">
    <name type="scientific">Staurois parvus</name>
    <dbReference type="NCBI Taxonomy" id="386267"/>
    <lineage>
        <taxon>Eukaryota</taxon>
        <taxon>Metazoa</taxon>
        <taxon>Chordata</taxon>
        <taxon>Craniata</taxon>
        <taxon>Vertebrata</taxon>
        <taxon>Euteleostomi</taxon>
        <taxon>Amphibia</taxon>
        <taxon>Batrachia</taxon>
        <taxon>Anura</taxon>
        <taxon>Neobatrachia</taxon>
        <taxon>Ranoidea</taxon>
        <taxon>Ranidae</taxon>
        <taxon>Staurois</taxon>
    </lineage>
</organism>
<accession>A0ABN9HCB5</accession>
<dbReference type="EMBL" id="CATNWA010020477">
    <property type="protein sequence ID" value="CAI9618572.1"/>
    <property type="molecule type" value="Genomic_DNA"/>
</dbReference>
<evidence type="ECO:0000313" key="2">
    <source>
        <dbReference type="EMBL" id="CAI9618572.1"/>
    </source>
</evidence>
<keyword evidence="1" id="KW-1133">Transmembrane helix</keyword>
<evidence type="ECO:0000313" key="3">
    <source>
        <dbReference type="Proteomes" id="UP001162483"/>
    </source>
</evidence>
<feature type="transmembrane region" description="Helical" evidence="1">
    <location>
        <begin position="83"/>
        <end position="105"/>
    </location>
</feature>
<reference evidence="2" key="1">
    <citation type="submission" date="2023-05" db="EMBL/GenBank/DDBJ databases">
        <authorList>
            <person name="Stuckert A."/>
        </authorList>
    </citation>
    <scope>NUCLEOTIDE SEQUENCE</scope>
</reference>
<keyword evidence="1" id="KW-0472">Membrane</keyword>
<keyword evidence="3" id="KW-1185">Reference proteome</keyword>
<sequence length="117" mass="12418">APPFAALAVNHWVPSGDCLLAPSDLRGFLTGRDLYVNNTDLSPVSSCTLLCMALNSNAIQRNTAHTVKQHTVNPLITPHVNPFLPSAISIVLVLLLALITVLVSLGMPVTPSQFPPV</sequence>
<name>A0ABN9HCB5_9NEOB</name>
<comment type="caution">
    <text evidence="2">The sequence shown here is derived from an EMBL/GenBank/DDBJ whole genome shotgun (WGS) entry which is preliminary data.</text>
</comment>
<proteinExistence type="predicted"/>
<dbReference type="Proteomes" id="UP001162483">
    <property type="component" value="Unassembled WGS sequence"/>
</dbReference>
<evidence type="ECO:0000256" key="1">
    <source>
        <dbReference type="SAM" id="Phobius"/>
    </source>
</evidence>
<keyword evidence="1" id="KW-0812">Transmembrane</keyword>